<dbReference type="InterPro" id="IPR045202">
    <property type="entry name" value="CHIP_RING-Ubox"/>
</dbReference>
<feature type="compositionally biased region" description="Polar residues" evidence="14">
    <location>
        <begin position="1464"/>
        <end position="1484"/>
    </location>
</feature>
<evidence type="ECO:0000256" key="12">
    <source>
        <dbReference type="PROSITE-ProRule" id="PRU00175"/>
    </source>
</evidence>
<dbReference type="Pfam" id="PF18391">
    <property type="entry name" value="CHIP_TPR_N"/>
    <property type="match status" value="1"/>
</dbReference>
<evidence type="ECO:0000313" key="17">
    <source>
        <dbReference type="EMBL" id="TPP63527.1"/>
    </source>
</evidence>
<keyword evidence="7" id="KW-0833">Ubl conjugation pathway</keyword>
<keyword evidence="3" id="KW-0808">Transferase</keyword>
<feature type="region of interest" description="Disordered" evidence="14">
    <location>
        <begin position="530"/>
        <end position="587"/>
    </location>
</feature>
<feature type="compositionally biased region" description="Low complexity" evidence="14">
    <location>
        <begin position="1862"/>
        <end position="1881"/>
    </location>
</feature>
<dbReference type="GO" id="GO:0061630">
    <property type="term" value="F:ubiquitin protein ligase activity"/>
    <property type="evidence" value="ECO:0007669"/>
    <property type="project" value="UniProtKB-EC"/>
</dbReference>
<feature type="region of interest" description="Disordered" evidence="14">
    <location>
        <begin position="1839"/>
        <end position="1888"/>
    </location>
</feature>
<evidence type="ECO:0000256" key="11">
    <source>
        <dbReference type="ARBA" id="ARBA00044543"/>
    </source>
</evidence>
<dbReference type="CDD" id="cd23130">
    <property type="entry name" value="RING-HC_EHV1-like"/>
    <property type="match status" value="1"/>
</dbReference>
<evidence type="ECO:0000256" key="6">
    <source>
        <dbReference type="ARBA" id="ARBA00022771"/>
    </source>
</evidence>
<evidence type="ECO:0000256" key="13">
    <source>
        <dbReference type="PROSITE-ProRule" id="PRU00339"/>
    </source>
</evidence>
<dbReference type="SMART" id="SM00504">
    <property type="entry name" value="Ubox"/>
    <property type="match status" value="1"/>
</dbReference>
<dbReference type="InterPro" id="IPR001841">
    <property type="entry name" value="Znf_RING"/>
</dbReference>
<dbReference type="Gene3D" id="1.25.40.10">
    <property type="entry name" value="Tetratricopeptide repeat domain"/>
    <property type="match status" value="1"/>
</dbReference>
<keyword evidence="5" id="KW-0677">Repeat</keyword>
<dbReference type="Gene3D" id="6.10.140.2020">
    <property type="match status" value="2"/>
</dbReference>
<keyword evidence="18" id="KW-1185">Reference proteome</keyword>
<dbReference type="InterPro" id="IPR013083">
    <property type="entry name" value="Znf_RING/FYVE/PHD"/>
</dbReference>
<feature type="compositionally biased region" description="Low complexity" evidence="14">
    <location>
        <begin position="895"/>
        <end position="909"/>
    </location>
</feature>
<evidence type="ECO:0000256" key="2">
    <source>
        <dbReference type="ARBA" id="ARBA00012483"/>
    </source>
</evidence>
<feature type="compositionally biased region" description="Basic and acidic residues" evidence="14">
    <location>
        <begin position="1534"/>
        <end position="1543"/>
    </location>
</feature>
<dbReference type="SUPFAM" id="SSF57850">
    <property type="entry name" value="RING/U-box"/>
    <property type="match status" value="2"/>
</dbReference>
<keyword evidence="6 12" id="KW-0863">Zinc-finger</keyword>
<keyword evidence="4" id="KW-0479">Metal-binding</keyword>
<sequence>MDNIATSHLPHNTLKDIGNGMFAAGRYREAAQYYTEAILKQPNVSSYYSNRALCYVQMHEYAKALPDCRCYFSVLYPLFIGQNRLTPVAFSHDSIAHTSSALCDLPTFSRSIALDESNLKAYFFAGQAHLGLGQWEEALAKLLHAHNLALEQHRNFGDDITSVIRLAKRKRFEAEDDKRRQEEIALQTYLNSLILQDAERQKKTLLQAAQCSAATSSGSHQLSIGPQLDVQAQLESDPSLPVVVTGAALQPTDNLSSVAVSTDSSAAASMVVTKADENTAADSARTTTAAVVDSVDTSFARAGMSSSSCVQVHAIDRELGSFEPTALPIDVQVQLSQITATSQQRIAEVNQLFAQVDERRQKREVPEYLCGRISFELMLEPVITPSGITYDKRSIIAHLRKVGHFDPLTRQPLTESQLIPNLSMKEVLSTNNPMSTRRRRARTSSRLRAAESTGNAGNSSGADVVISAAPVRYVLPSISGPISARIPSRRRASRTSNRPVSPPLNDSVQITGVEQQQQPVISVNPSIRLRIGRNPTQPTRGSRPGSFTRRTLISSRLNPTPVAGEEIAVSHSIPPSSSATGMRRTRSAADTADLHAALLAARRPSGSTLDGDDDCVICLCEKSNRSVVLPCMHTFCFSCIHRWLTINPSCPLCKRLAQRVIHSVLSDTEFTELLVSDLQAQRNARRINRLPASFDLEEEFLFAAAAAAAVTDDDRTRRRSPEASQRQSHHHYHYHLNSPPVLLDYWNGRDQENASATSLFLPSSVMHPIGSLSQSSNSVHSLDTNQPRSTFRWNPEFSPLLESLRSFLTNLVNNALRRRNSSLLDGLLLRQLVYIFGFESVPVAQEPELERDITPDFLATHEAQRQRLYSFIRRELRVLAPWLAYRSTIPSDYPSSTNNNDASATNGSSETTGSGNTPLILGEPQAGSAVTAPLICGAPGLLADTPELDAITDRVVTHFTSVPMTNKNALHQLLSSIPALRYPLVPSTYLTHFCSEVIRFARYSGTLEQYDYAVCLYRRYPSHISMGPTESTVRGELRVSRRDPRLAVYMGSACWPRLRPGFAEPQGLITHPLINWLHRRLFVHSVSGSIHPSTLPQTGTYPLVVPEPLSFNYSRSPCHPHCSRLASLSQALLEAVPTIMRFRAAPIQPDEPRLVGRSGLAGLDHGVLGTDRGMTSAELFPNRLVYQRILSELIDQARFSEALGSYFSSYRTDGTSSSGSQNANSCITINESLPQPSSGMNSLFDLYGSLISERSTEAVATRPSSLSSLPTTNISAVGPLAPALDTHSQALRRLSGLLLLFTARVPSGFRGERDEDVISELIHTPLMPMTVQPVNLPANTASTQVIDLTANNTGQHSRPDRRPFTPIDESRAISEADSSRLANSDWHFLFQPSLVSWTSSISSTNRSSSSAAVLDLGSLDLSARRNPCISESYVSQEEQQQHRRPQLPPTEVTIPSPLRPTDILSENNPETASAPLETSLSPAATESHWRSPVSPCVIISSDSSSEEEENLFIGRVISDQRAPVYPTTDDESEHEGKSDQRRLKQDILVTSTSEPSQTTETSELLTVQATTSRLSLGSNLVDTSLSVLPSCSSSFRPLPSTNEQCIEEPMDVDEKPEDIILHPVSSQTSAIKRPLSCDPSTSAPVTRAAKLSRTVEPSLVHFSIRPRLALYKSYGSDRRKSTGPSPHARYYPRLRLVRQSAQTVRLNSVASPILISDEDSQSDRPLVSSVTQQESSNCAETTTNCVQPRTVTASVVDEGEPQPTSSEFMKSRPSVLSDEPCHSPSEATEIPGPSVSKPSKDLIVTDFESKQKVSSSSQQIFEPSNLNEFYQFLAELGSQQPQVNSKAAGSDGGAKESDCPRAESSSGEKSAASNETESTSSCPNSQPH</sequence>
<evidence type="ECO:0000256" key="3">
    <source>
        <dbReference type="ARBA" id="ARBA00022679"/>
    </source>
</evidence>
<feature type="domain" description="U-box" evidence="16">
    <location>
        <begin position="364"/>
        <end position="438"/>
    </location>
</feature>
<proteinExistence type="predicted"/>
<evidence type="ECO:0000256" key="1">
    <source>
        <dbReference type="ARBA" id="ARBA00000900"/>
    </source>
</evidence>
<feature type="domain" description="RING-type" evidence="15">
    <location>
        <begin position="615"/>
        <end position="654"/>
    </location>
</feature>
<dbReference type="Pfam" id="PF13639">
    <property type="entry name" value="zf-RING_2"/>
    <property type="match status" value="1"/>
</dbReference>
<dbReference type="EMBL" id="SUNJ01005547">
    <property type="protein sequence ID" value="TPP63527.1"/>
    <property type="molecule type" value="Genomic_DNA"/>
</dbReference>
<feature type="compositionally biased region" description="Polar residues" evidence="14">
    <location>
        <begin position="548"/>
        <end position="558"/>
    </location>
</feature>
<dbReference type="GO" id="GO:0051087">
    <property type="term" value="F:protein-folding chaperone binding"/>
    <property type="evidence" value="ECO:0007669"/>
    <property type="project" value="TreeGrafter"/>
</dbReference>
<dbReference type="OrthoDB" id="21204at2759"/>
<feature type="region of interest" description="Disordered" evidence="14">
    <location>
        <begin position="482"/>
        <end position="507"/>
    </location>
</feature>
<feature type="compositionally biased region" description="Polar residues" evidence="14">
    <location>
        <begin position="495"/>
        <end position="507"/>
    </location>
</feature>
<comment type="catalytic activity">
    <reaction evidence="1">
        <text>S-ubiquitinyl-[E2 ubiquitin-conjugating enzyme]-L-cysteine + [acceptor protein]-L-lysine = [E2 ubiquitin-conjugating enzyme]-L-cysteine + N(6)-ubiquitinyl-[acceptor protein]-L-lysine.</text>
        <dbReference type="EC" id="2.3.2.27"/>
    </reaction>
</comment>
<feature type="region of interest" description="Disordered" evidence="14">
    <location>
        <begin position="1717"/>
        <end position="1800"/>
    </location>
</feature>
<feature type="region of interest" description="Disordered" evidence="14">
    <location>
        <begin position="894"/>
        <end position="922"/>
    </location>
</feature>
<evidence type="ECO:0000259" key="16">
    <source>
        <dbReference type="PROSITE" id="PS51698"/>
    </source>
</evidence>
<keyword evidence="9" id="KW-0862">Zinc</keyword>
<evidence type="ECO:0000256" key="5">
    <source>
        <dbReference type="ARBA" id="ARBA00022737"/>
    </source>
</evidence>
<dbReference type="GO" id="GO:0006515">
    <property type="term" value="P:protein quality control for misfolded or incompletely synthesized proteins"/>
    <property type="evidence" value="ECO:0007669"/>
    <property type="project" value="TreeGrafter"/>
</dbReference>
<dbReference type="SMART" id="SM00184">
    <property type="entry name" value="RING"/>
    <property type="match status" value="1"/>
</dbReference>
<dbReference type="PROSITE" id="PS00518">
    <property type="entry name" value="ZF_RING_1"/>
    <property type="match status" value="1"/>
</dbReference>
<dbReference type="STRING" id="46835.A0A504YZC3"/>
<keyword evidence="8 13" id="KW-0802">TPR repeat</keyword>
<dbReference type="SMART" id="SM00028">
    <property type="entry name" value="TPR"/>
    <property type="match status" value="3"/>
</dbReference>
<dbReference type="InterPro" id="IPR003613">
    <property type="entry name" value="Ubox_domain"/>
</dbReference>
<evidence type="ECO:0000256" key="4">
    <source>
        <dbReference type="ARBA" id="ARBA00022723"/>
    </source>
</evidence>
<evidence type="ECO:0000256" key="8">
    <source>
        <dbReference type="ARBA" id="ARBA00022803"/>
    </source>
</evidence>
<feature type="compositionally biased region" description="Basic and acidic residues" evidence="14">
    <location>
        <begin position="712"/>
        <end position="721"/>
    </location>
</feature>
<dbReference type="FunFam" id="3.30.40.10:FF:000124">
    <property type="entry name" value="STIP1 homology and U box-containing protein 1"/>
    <property type="match status" value="1"/>
</dbReference>
<dbReference type="PROSITE" id="PS50005">
    <property type="entry name" value="TPR"/>
    <property type="match status" value="1"/>
</dbReference>
<comment type="caution">
    <text evidence="17">The sequence shown here is derived from an EMBL/GenBank/DDBJ whole genome shotgun (WGS) entry which is preliminary data.</text>
</comment>
<organism evidence="17 18">
    <name type="scientific">Fasciola gigantica</name>
    <name type="common">Giant liver fluke</name>
    <dbReference type="NCBI Taxonomy" id="46835"/>
    <lineage>
        <taxon>Eukaryota</taxon>
        <taxon>Metazoa</taxon>
        <taxon>Spiralia</taxon>
        <taxon>Lophotrochozoa</taxon>
        <taxon>Platyhelminthes</taxon>
        <taxon>Trematoda</taxon>
        <taxon>Digenea</taxon>
        <taxon>Plagiorchiida</taxon>
        <taxon>Echinostomata</taxon>
        <taxon>Echinostomatoidea</taxon>
        <taxon>Fasciolidae</taxon>
        <taxon>Fasciola</taxon>
    </lineage>
</organism>
<feature type="region of interest" description="Disordered" evidence="14">
    <location>
        <begin position="1433"/>
        <end position="1487"/>
    </location>
</feature>
<feature type="repeat" description="TPR" evidence="13">
    <location>
        <begin position="11"/>
        <end position="44"/>
    </location>
</feature>
<dbReference type="Gene3D" id="3.30.40.10">
    <property type="entry name" value="Zinc/RING finger domain, C3HC4 (zinc finger)"/>
    <property type="match status" value="2"/>
</dbReference>
<dbReference type="InterPro" id="IPR041312">
    <property type="entry name" value="CHIP_TPR_N"/>
</dbReference>
<evidence type="ECO:0000313" key="18">
    <source>
        <dbReference type="Proteomes" id="UP000316759"/>
    </source>
</evidence>
<dbReference type="GO" id="GO:0000209">
    <property type="term" value="P:protein polyubiquitination"/>
    <property type="evidence" value="ECO:0007669"/>
    <property type="project" value="TreeGrafter"/>
</dbReference>
<evidence type="ECO:0000256" key="14">
    <source>
        <dbReference type="SAM" id="MobiDB-lite"/>
    </source>
</evidence>
<dbReference type="PROSITE" id="PS50089">
    <property type="entry name" value="ZF_RING_2"/>
    <property type="match status" value="1"/>
</dbReference>
<dbReference type="GO" id="GO:0008270">
    <property type="term" value="F:zinc ion binding"/>
    <property type="evidence" value="ECO:0007669"/>
    <property type="project" value="UniProtKB-KW"/>
</dbReference>
<evidence type="ECO:0000256" key="7">
    <source>
        <dbReference type="ARBA" id="ARBA00022786"/>
    </source>
</evidence>
<reference evidence="17 18" key="1">
    <citation type="submission" date="2019-04" db="EMBL/GenBank/DDBJ databases">
        <title>Annotation for the trematode Fasciola gigantica.</title>
        <authorList>
            <person name="Choi Y.-J."/>
        </authorList>
    </citation>
    <scope>NUCLEOTIDE SEQUENCE [LARGE SCALE GENOMIC DNA]</scope>
    <source>
        <strain evidence="17">Uganda_cow_1</strain>
    </source>
</reference>
<feature type="compositionally biased region" description="Basic residues" evidence="14">
    <location>
        <begin position="436"/>
        <end position="445"/>
    </location>
</feature>
<dbReference type="InterPro" id="IPR019734">
    <property type="entry name" value="TPR_rpt"/>
</dbReference>
<dbReference type="GO" id="GO:0045862">
    <property type="term" value="P:positive regulation of proteolysis"/>
    <property type="evidence" value="ECO:0007669"/>
    <property type="project" value="TreeGrafter"/>
</dbReference>
<dbReference type="PROSITE" id="PS51698">
    <property type="entry name" value="U_BOX"/>
    <property type="match status" value="1"/>
</dbReference>
<evidence type="ECO:0000256" key="10">
    <source>
        <dbReference type="ARBA" id="ARBA00044534"/>
    </source>
</evidence>
<dbReference type="EC" id="2.3.2.27" evidence="2"/>
<accession>A0A504YZC3</accession>
<dbReference type="CDD" id="cd16654">
    <property type="entry name" value="RING-Ubox_CHIP"/>
    <property type="match status" value="1"/>
</dbReference>
<dbReference type="PANTHER" id="PTHR46803:SF2">
    <property type="entry name" value="E3 UBIQUITIN-PROTEIN LIGASE CHIP"/>
    <property type="match status" value="1"/>
</dbReference>
<dbReference type="GO" id="GO:0030018">
    <property type="term" value="C:Z disc"/>
    <property type="evidence" value="ECO:0007669"/>
    <property type="project" value="TreeGrafter"/>
</dbReference>
<dbReference type="SUPFAM" id="SSF48452">
    <property type="entry name" value="TPR-like"/>
    <property type="match status" value="1"/>
</dbReference>
<dbReference type="GO" id="GO:0071218">
    <property type="term" value="P:cellular response to misfolded protein"/>
    <property type="evidence" value="ECO:0007669"/>
    <property type="project" value="TreeGrafter"/>
</dbReference>
<gene>
    <name evidence="17" type="ORF">FGIG_06900</name>
</gene>
<dbReference type="InterPro" id="IPR017907">
    <property type="entry name" value="Znf_RING_CS"/>
</dbReference>
<dbReference type="PANTHER" id="PTHR46803">
    <property type="entry name" value="E3 UBIQUITIN-PROTEIN LIGASE CHIP"/>
    <property type="match status" value="1"/>
</dbReference>
<dbReference type="GO" id="GO:0043161">
    <property type="term" value="P:proteasome-mediated ubiquitin-dependent protein catabolic process"/>
    <property type="evidence" value="ECO:0007669"/>
    <property type="project" value="TreeGrafter"/>
</dbReference>
<protein>
    <recommendedName>
        <fullName evidence="10">E3 ubiquitin-protein ligase CHIP</fullName>
        <ecNumber evidence="2">2.3.2.27</ecNumber>
    </recommendedName>
    <alternativeName>
        <fullName evidence="11">RING-type E3 ubiquitin transferase CHIP</fullName>
    </alternativeName>
</protein>
<feature type="region of interest" description="Disordered" evidence="14">
    <location>
        <begin position="430"/>
        <end position="462"/>
    </location>
</feature>
<dbReference type="Pfam" id="PF04564">
    <property type="entry name" value="U-box"/>
    <property type="match status" value="1"/>
</dbReference>
<name>A0A504YZC3_FASGI</name>
<evidence type="ECO:0000259" key="15">
    <source>
        <dbReference type="PROSITE" id="PS50089"/>
    </source>
</evidence>
<feature type="region of interest" description="Disordered" evidence="14">
    <location>
        <begin position="1522"/>
        <end position="1543"/>
    </location>
</feature>
<dbReference type="InterPro" id="IPR011990">
    <property type="entry name" value="TPR-like_helical_dom_sf"/>
</dbReference>
<feature type="region of interest" description="Disordered" evidence="14">
    <location>
        <begin position="712"/>
        <end position="731"/>
    </location>
</feature>
<feature type="compositionally biased region" description="Polar residues" evidence="14">
    <location>
        <begin position="1728"/>
        <end position="1753"/>
    </location>
</feature>
<dbReference type="Proteomes" id="UP000316759">
    <property type="component" value="Unassembled WGS sequence"/>
</dbReference>
<evidence type="ECO:0000256" key="9">
    <source>
        <dbReference type="ARBA" id="ARBA00022833"/>
    </source>
</evidence>